<evidence type="ECO:0008006" key="3">
    <source>
        <dbReference type="Google" id="ProtNLM"/>
    </source>
</evidence>
<dbReference type="Gene3D" id="2.60.120.330">
    <property type="entry name" value="B-lactam Antibiotic, Isopenicillin N Synthase, Chain"/>
    <property type="match status" value="1"/>
</dbReference>
<dbReference type="InterPro" id="IPR027443">
    <property type="entry name" value="IPNS-like_sf"/>
</dbReference>
<feature type="non-terminal residue" evidence="1">
    <location>
        <position position="73"/>
    </location>
</feature>
<evidence type="ECO:0000313" key="2">
    <source>
        <dbReference type="Proteomes" id="UP000054279"/>
    </source>
</evidence>
<dbReference type="Proteomes" id="UP000054279">
    <property type="component" value="Unassembled WGS sequence"/>
</dbReference>
<dbReference type="EMBL" id="KN837474">
    <property type="protein sequence ID" value="KIJ24586.1"/>
    <property type="molecule type" value="Genomic_DNA"/>
</dbReference>
<keyword evidence="2" id="KW-1185">Reference proteome</keyword>
<protein>
    <recommendedName>
        <fullName evidence="3">Non-haem dioxygenase N-terminal domain-containing protein</fullName>
    </recommendedName>
</protein>
<sequence>MPVPSYPPFPDNVHTHRLLIIDHELIKAGDCKEIERLMEAATSLGFWYLKNHGAENEVDAMFDLKAKVMSLPL</sequence>
<dbReference type="OrthoDB" id="406156at2759"/>
<dbReference type="HOGENOM" id="CLU_2711812_0_0_1"/>
<dbReference type="AlphaFoldDB" id="A0A0C9UGN0"/>
<accession>A0A0C9UGN0</accession>
<evidence type="ECO:0000313" key="1">
    <source>
        <dbReference type="EMBL" id="KIJ24586.1"/>
    </source>
</evidence>
<proteinExistence type="predicted"/>
<gene>
    <name evidence="1" type="ORF">M422DRAFT_119572</name>
</gene>
<dbReference type="SUPFAM" id="SSF51197">
    <property type="entry name" value="Clavaminate synthase-like"/>
    <property type="match status" value="1"/>
</dbReference>
<name>A0A0C9UGN0_SPHS4</name>
<reference evidence="1 2" key="1">
    <citation type="submission" date="2014-06" db="EMBL/GenBank/DDBJ databases">
        <title>Evolutionary Origins and Diversification of the Mycorrhizal Mutualists.</title>
        <authorList>
            <consortium name="DOE Joint Genome Institute"/>
            <consortium name="Mycorrhizal Genomics Consortium"/>
            <person name="Kohler A."/>
            <person name="Kuo A."/>
            <person name="Nagy L.G."/>
            <person name="Floudas D."/>
            <person name="Copeland A."/>
            <person name="Barry K.W."/>
            <person name="Cichocki N."/>
            <person name="Veneault-Fourrey C."/>
            <person name="LaButti K."/>
            <person name="Lindquist E.A."/>
            <person name="Lipzen A."/>
            <person name="Lundell T."/>
            <person name="Morin E."/>
            <person name="Murat C."/>
            <person name="Riley R."/>
            <person name="Ohm R."/>
            <person name="Sun H."/>
            <person name="Tunlid A."/>
            <person name="Henrissat B."/>
            <person name="Grigoriev I.V."/>
            <person name="Hibbett D.S."/>
            <person name="Martin F."/>
        </authorList>
    </citation>
    <scope>NUCLEOTIDE SEQUENCE [LARGE SCALE GENOMIC DNA]</scope>
    <source>
        <strain evidence="1 2">SS14</strain>
    </source>
</reference>
<organism evidence="1 2">
    <name type="scientific">Sphaerobolus stellatus (strain SS14)</name>
    <dbReference type="NCBI Taxonomy" id="990650"/>
    <lineage>
        <taxon>Eukaryota</taxon>
        <taxon>Fungi</taxon>
        <taxon>Dikarya</taxon>
        <taxon>Basidiomycota</taxon>
        <taxon>Agaricomycotina</taxon>
        <taxon>Agaricomycetes</taxon>
        <taxon>Phallomycetidae</taxon>
        <taxon>Geastrales</taxon>
        <taxon>Sphaerobolaceae</taxon>
        <taxon>Sphaerobolus</taxon>
    </lineage>
</organism>